<evidence type="ECO:0000313" key="7">
    <source>
        <dbReference type="EMBL" id="KAJ7377385.1"/>
    </source>
</evidence>
<dbReference type="GO" id="GO:0008270">
    <property type="term" value="F:zinc ion binding"/>
    <property type="evidence" value="ECO:0007669"/>
    <property type="project" value="UniProtKB-KW"/>
</dbReference>
<dbReference type="InterPro" id="IPR001293">
    <property type="entry name" value="Znf_TRAF"/>
</dbReference>
<dbReference type="PROSITE" id="PS50145">
    <property type="entry name" value="ZF_TRAF"/>
    <property type="match status" value="2"/>
</dbReference>
<dbReference type="InterPro" id="IPR013083">
    <property type="entry name" value="Znf_RING/FYVE/PHD"/>
</dbReference>
<keyword evidence="8" id="KW-1185">Reference proteome</keyword>
<dbReference type="SUPFAM" id="SSF57850">
    <property type="entry name" value="RING/U-box"/>
    <property type="match status" value="1"/>
</dbReference>
<name>A0A9X0CVR8_9CNID</name>
<dbReference type="Proteomes" id="UP001163046">
    <property type="component" value="Unassembled WGS sequence"/>
</dbReference>
<protein>
    <submittedName>
        <fullName evidence="7">Uncharacterized protein</fullName>
    </submittedName>
</protein>
<dbReference type="OrthoDB" id="5974496at2759"/>
<evidence type="ECO:0000259" key="6">
    <source>
        <dbReference type="PROSITE" id="PS50145"/>
    </source>
</evidence>
<dbReference type="PROSITE" id="PS50089">
    <property type="entry name" value="ZF_RING_2"/>
    <property type="match status" value="1"/>
</dbReference>
<dbReference type="Gene3D" id="3.30.40.10">
    <property type="entry name" value="Zinc/RING finger domain, C3HC4 (zinc finger)"/>
    <property type="match status" value="3"/>
</dbReference>
<feature type="domain" description="RING-type" evidence="5">
    <location>
        <begin position="9"/>
        <end position="38"/>
    </location>
</feature>
<dbReference type="AlphaFoldDB" id="A0A9X0CVR8"/>
<keyword evidence="2 4" id="KW-0863">Zinc-finger</keyword>
<evidence type="ECO:0000256" key="2">
    <source>
        <dbReference type="ARBA" id="ARBA00022771"/>
    </source>
</evidence>
<proteinExistence type="predicted"/>
<feature type="zinc finger region" description="TRAF-type" evidence="4">
    <location>
        <begin position="80"/>
        <end position="130"/>
    </location>
</feature>
<evidence type="ECO:0000256" key="4">
    <source>
        <dbReference type="PROSITE-ProRule" id="PRU00207"/>
    </source>
</evidence>
<dbReference type="Pfam" id="PF00097">
    <property type="entry name" value="zf-C3HC4"/>
    <property type="match status" value="1"/>
</dbReference>
<feature type="domain" description="TRAF-type" evidence="6">
    <location>
        <begin position="133"/>
        <end position="176"/>
    </location>
</feature>
<feature type="zinc finger region" description="TRAF-type" evidence="4">
    <location>
        <begin position="133"/>
        <end position="176"/>
    </location>
</feature>
<gene>
    <name evidence="7" type="ORF">OS493_029747</name>
</gene>
<organism evidence="7 8">
    <name type="scientific">Desmophyllum pertusum</name>
    <dbReference type="NCBI Taxonomy" id="174260"/>
    <lineage>
        <taxon>Eukaryota</taxon>
        <taxon>Metazoa</taxon>
        <taxon>Cnidaria</taxon>
        <taxon>Anthozoa</taxon>
        <taxon>Hexacorallia</taxon>
        <taxon>Scleractinia</taxon>
        <taxon>Caryophylliina</taxon>
        <taxon>Caryophylliidae</taxon>
        <taxon>Desmophyllum</taxon>
    </lineage>
</organism>
<feature type="domain" description="TRAF-type" evidence="6">
    <location>
        <begin position="80"/>
        <end position="130"/>
    </location>
</feature>
<evidence type="ECO:0000256" key="1">
    <source>
        <dbReference type="ARBA" id="ARBA00022723"/>
    </source>
</evidence>
<comment type="caution">
    <text evidence="7">The sequence shown here is derived from an EMBL/GenBank/DDBJ whole genome shotgun (WGS) entry which is preliminary data.</text>
</comment>
<evidence type="ECO:0000259" key="5">
    <source>
        <dbReference type="PROSITE" id="PS50089"/>
    </source>
</evidence>
<dbReference type="PANTHER" id="PTHR10131:SF94">
    <property type="entry name" value="TNF RECEPTOR-ASSOCIATED FACTOR 4"/>
    <property type="match status" value="1"/>
</dbReference>
<dbReference type="InterPro" id="IPR001841">
    <property type="entry name" value="Znf_RING"/>
</dbReference>
<keyword evidence="3 4" id="KW-0862">Zinc</keyword>
<evidence type="ECO:0000256" key="3">
    <source>
        <dbReference type="ARBA" id="ARBA00022833"/>
    </source>
</evidence>
<dbReference type="SUPFAM" id="SSF49599">
    <property type="entry name" value="TRAF domain-like"/>
    <property type="match status" value="2"/>
</dbReference>
<sequence>MNRPVSILCGHSACKECMEQLISNQGEAGREKTCPLCRAEIPEQPLNISIPLSSIISKLMVRCTNSGCSWVDEHGKKERHQDNCAFLLRNCPNGCAGSHRRDSLENHLEICPHEKVPCRHCAVGVSRDMLDLHELSCQEKPGPCPLNCGDTFPRSHVHLHLNECPKRIIKCSVSGCHNYYPIGMEVFHNEDYQESHQALLKSKVEILQCAIYDKTHFKVTRELSKRKSFRWTVKKSEFVEKLEDIASPLFGFNNNTFQCLWKRTSGQNKLFLKMAFGSTPITVQAR</sequence>
<reference evidence="7" key="1">
    <citation type="submission" date="2023-01" db="EMBL/GenBank/DDBJ databases">
        <title>Genome assembly of the deep-sea coral Lophelia pertusa.</title>
        <authorList>
            <person name="Herrera S."/>
            <person name="Cordes E."/>
        </authorList>
    </citation>
    <scope>NUCLEOTIDE SEQUENCE</scope>
    <source>
        <strain evidence="7">USNM1676648</strain>
        <tissue evidence="7">Polyp</tissue>
    </source>
</reference>
<dbReference type="InterPro" id="IPR018957">
    <property type="entry name" value="Znf_C3HC4_RING-type"/>
</dbReference>
<dbReference type="EMBL" id="MU826380">
    <property type="protein sequence ID" value="KAJ7377385.1"/>
    <property type="molecule type" value="Genomic_DNA"/>
</dbReference>
<accession>A0A9X0CVR8</accession>
<keyword evidence="1 4" id="KW-0479">Metal-binding</keyword>
<dbReference type="PANTHER" id="PTHR10131">
    <property type="entry name" value="TNF RECEPTOR ASSOCIATED FACTOR"/>
    <property type="match status" value="1"/>
</dbReference>
<evidence type="ECO:0000313" key="8">
    <source>
        <dbReference type="Proteomes" id="UP001163046"/>
    </source>
</evidence>
<dbReference type="Pfam" id="PF02176">
    <property type="entry name" value="zf-TRAF"/>
    <property type="match status" value="1"/>
</dbReference>